<name>W7Y2D3_9BACT</name>
<evidence type="ECO:0000313" key="2">
    <source>
        <dbReference type="Proteomes" id="UP000019402"/>
    </source>
</evidence>
<dbReference type="Proteomes" id="UP000019402">
    <property type="component" value="Unassembled WGS sequence"/>
</dbReference>
<dbReference type="EMBL" id="BAMD01000064">
    <property type="protein sequence ID" value="GAF05005.1"/>
    <property type="molecule type" value="Genomic_DNA"/>
</dbReference>
<reference evidence="1 2" key="1">
    <citation type="journal article" date="2014" name="Genome Announc.">
        <title>Draft Genome Sequence of Cytophaga fermentans JCM 21142T, a Facultative Anaerobe Isolated from Marine Mud.</title>
        <authorList>
            <person name="Starns D."/>
            <person name="Oshima K."/>
            <person name="Suda W."/>
            <person name="Iino T."/>
            <person name="Yuki M."/>
            <person name="Inoue J."/>
            <person name="Kitamura K."/>
            <person name="Iida T."/>
            <person name="Darby A."/>
            <person name="Hattori M."/>
            <person name="Ohkuma M."/>
        </authorList>
    </citation>
    <scope>NUCLEOTIDE SEQUENCE [LARGE SCALE GENOMIC DNA]</scope>
    <source>
        <strain evidence="1 2">JCM 21142</strain>
    </source>
</reference>
<evidence type="ECO:0000313" key="1">
    <source>
        <dbReference type="EMBL" id="GAF05005.1"/>
    </source>
</evidence>
<sequence length="50" mass="5844">METKRVSKYAKWLVSGTSYLFIKNYLDKQESSIVEGNRKKLSKKSDRKAC</sequence>
<organism evidence="1 2">
    <name type="scientific">Saccharicrinis fermentans DSM 9555 = JCM 21142</name>
    <dbReference type="NCBI Taxonomy" id="869213"/>
    <lineage>
        <taxon>Bacteria</taxon>
        <taxon>Pseudomonadati</taxon>
        <taxon>Bacteroidota</taxon>
        <taxon>Bacteroidia</taxon>
        <taxon>Marinilabiliales</taxon>
        <taxon>Marinilabiliaceae</taxon>
        <taxon>Saccharicrinis</taxon>
    </lineage>
</organism>
<accession>W7Y2D3</accession>
<protein>
    <submittedName>
        <fullName evidence="1">Uncharacterized protein</fullName>
    </submittedName>
</protein>
<gene>
    <name evidence="1" type="ORF">JCM21142_93728</name>
</gene>
<keyword evidence="2" id="KW-1185">Reference proteome</keyword>
<dbReference type="AlphaFoldDB" id="W7Y2D3"/>
<comment type="caution">
    <text evidence="1">The sequence shown here is derived from an EMBL/GenBank/DDBJ whole genome shotgun (WGS) entry which is preliminary data.</text>
</comment>
<proteinExistence type="predicted"/>